<reference evidence="1 2" key="1">
    <citation type="submission" date="2023-11" db="EMBL/GenBank/DDBJ databases">
        <authorList>
            <person name="Okamura Y."/>
        </authorList>
    </citation>
    <scope>NUCLEOTIDE SEQUENCE [LARGE SCALE GENOMIC DNA]</scope>
</reference>
<dbReference type="Proteomes" id="UP001497472">
    <property type="component" value="Unassembled WGS sequence"/>
</dbReference>
<dbReference type="AlphaFoldDB" id="A0AAV1IV86"/>
<sequence>MEESKIALFQKAAALLKDSNNKTHDILKSHYLLQCPRLTLAENRNRLRKGRCYHCRLEWTRDTKNRIKPIKLSKRQKRRKKSKVKNSLLNSKQLERICSFCGNVTVIQIPKLNINKHIIDSKCNDDNTTSSQSDKKQIPIENKICKTKAQKPINVYSNASEIFSLRNDNNTLKKDTPQKINNNKKKKDKFAGLCQKAVLDAAKRKLANEKKNKINFFFFLILIYF</sequence>
<gene>
    <name evidence="1" type="ORF">LNINA_LOCUS1068</name>
</gene>
<accession>A0AAV1IV86</accession>
<organism evidence="1 2">
    <name type="scientific">Leptosia nina</name>
    <dbReference type="NCBI Taxonomy" id="320188"/>
    <lineage>
        <taxon>Eukaryota</taxon>
        <taxon>Metazoa</taxon>
        <taxon>Ecdysozoa</taxon>
        <taxon>Arthropoda</taxon>
        <taxon>Hexapoda</taxon>
        <taxon>Insecta</taxon>
        <taxon>Pterygota</taxon>
        <taxon>Neoptera</taxon>
        <taxon>Endopterygota</taxon>
        <taxon>Lepidoptera</taxon>
        <taxon>Glossata</taxon>
        <taxon>Ditrysia</taxon>
        <taxon>Papilionoidea</taxon>
        <taxon>Pieridae</taxon>
        <taxon>Pierinae</taxon>
        <taxon>Leptosia</taxon>
    </lineage>
</organism>
<comment type="caution">
    <text evidence="1">The sequence shown here is derived from an EMBL/GenBank/DDBJ whole genome shotgun (WGS) entry which is preliminary data.</text>
</comment>
<dbReference type="EMBL" id="CAVLEF010000002">
    <property type="protein sequence ID" value="CAK1541056.1"/>
    <property type="molecule type" value="Genomic_DNA"/>
</dbReference>
<evidence type="ECO:0000313" key="2">
    <source>
        <dbReference type="Proteomes" id="UP001497472"/>
    </source>
</evidence>
<evidence type="ECO:0000313" key="1">
    <source>
        <dbReference type="EMBL" id="CAK1541056.1"/>
    </source>
</evidence>
<proteinExistence type="predicted"/>
<protein>
    <submittedName>
        <fullName evidence="1">Uncharacterized protein</fullName>
    </submittedName>
</protein>
<keyword evidence="2" id="KW-1185">Reference proteome</keyword>
<name>A0AAV1IV86_9NEOP</name>